<comment type="caution">
    <text evidence="1">The sequence shown here is derived from an EMBL/GenBank/DDBJ whole genome shotgun (WGS) entry which is preliminary data.</text>
</comment>
<dbReference type="Pfam" id="PF13376">
    <property type="entry name" value="OmdA"/>
    <property type="match status" value="1"/>
</dbReference>
<evidence type="ECO:0000313" key="1">
    <source>
        <dbReference type="EMBL" id="MBC9813286.1"/>
    </source>
</evidence>
<sequence>MNSFEAQLEIIGINPFVFIPEETLLQLFQQSAKTKGPIRVKGTVNGKEYRQTLVRYKGEWRLYINLQMLANSPRRIGEKLTLTIAFDLEERIVNMHPKFLRALAENPAAKQAFEALIPSRRFEIIRYIAQLKTEGSVDRNVQKAILHLEGKGRFAGRDGV</sequence>
<dbReference type="Gene3D" id="2.40.30.100">
    <property type="entry name" value="AF2212/PG0164-like"/>
    <property type="match status" value="1"/>
</dbReference>
<dbReference type="EMBL" id="JACVEL010000009">
    <property type="protein sequence ID" value="MBC9813286.1"/>
    <property type="molecule type" value="Genomic_DNA"/>
</dbReference>
<dbReference type="AlphaFoldDB" id="A0A8J6TY12"/>
<accession>A0A8J6TY12</accession>
<keyword evidence="2" id="KW-1185">Reference proteome</keyword>
<reference evidence="1" key="1">
    <citation type="submission" date="2020-09" db="EMBL/GenBank/DDBJ databases">
        <title>Taishania pollutisoli gen. nov., sp. nov., Isolated from Tetrabromobisphenol A-Contaminated Soil.</title>
        <authorList>
            <person name="Chen Q."/>
        </authorList>
    </citation>
    <scope>NUCLEOTIDE SEQUENCE</scope>
    <source>
        <strain evidence="1">CZZ-1</strain>
    </source>
</reference>
<dbReference type="InterPro" id="IPR015018">
    <property type="entry name" value="DUF1905"/>
</dbReference>
<protein>
    <submittedName>
        <fullName evidence="1">YdeI/OmpD-associated family protein</fullName>
    </submittedName>
</protein>
<dbReference type="InterPro" id="IPR037079">
    <property type="entry name" value="AF2212/PG0164-like_sf"/>
</dbReference>
<name>A0A8J6TY12_9FLAO</name>
<organism evidence="1 2">
    <name type="scientific">Taishania pollutisoli</name>
    <dbReference type="NCBI Taxonomy" id="2766479"/>
    <lineage>
        <taxon>Bacteria</taxon>
        <taxon>Pseudomonadati</taxon>
        <taxon>Bacteroidota</taxon>
        <taxon>Flavobacteriia</taxon>
        <taxon>Flavobacteriales</taxon>
        <taxon>Crocinitomicaceae</taxon>
        <taxon>Taishania</taxon>
    </lineage>
</organism>
<proteinExistence type="predicted"/>
<dbReference type="Proteomes" id="UP000652681">
    <property type="component" value="Unassembled WGS sequence"/>
</dbReference>
<gene>
    <name evidence="1" type="ORF">H9Y05_12480</name>
</gene>
<dbReference type="Pfam" id="PF08922">
    <property type="entry name" value="DUF1905"/>
    <property type="match status" value="1"/>
</dbReference>
<dbReference type="RefSeq" id="WP_216714480.1">
    <property type="nucleotide sequence ID" value="NZ_JACVEL010000009.1"/>
</dbReference>
<evidence type="ECO:0000313" key="2">
    <source>
        <dbReference type="Proteomes" id="UP000652681"/>
    </source>
</evidence>
<dbReference type="SUPFAM" id="SSF141694">
    <property type="entry name" value="AF2212/PG0164-like"/>
    <property type="match status" value="1"/>
</dbReference>